<name>A0A232ETH2_9HYME</name>
<feature type="non-terminal residue" evidence="2">
    <location>
        <position position="1"/>
    </location>
</feature>
<evidence type="ECO:0000313" key="3">
    <source>
        <dbReference type="Proteomes" id="UP000215335"/>
    </source>
</evidence>
<dbReference type="Proteomes" id="UP000215335">
    <property type="component" value="Unassembled WGS sequence"/>
</dbReference>
<evidence type="ECO:0000313" key="2">
    <source>
        <dbReference type="EMBL" id="OXU21659.1"/>
    </source>
</evidence>
<organism evidence="2 3">
    <name type="scientific">Trichomalopsis sarcophagae</name>
    <dbReference type="NCBI Taxonomy" id="543379"/>
    <lineage>
        <taxon>Eukaryota</taxon>
        <taxon>Metazoa</taxon>
        <taxon>Ecdysozoa</taxon>
        <taxon>Arthropoda</taxon>
        <taxon>Hexapoda</taxon>
        <taxon>Insecta</taxon>
        <taxon>Pterygota</taxon>
        <taxon>Neoptera</taxon>
        <taxon>Endopterygota</taxon>
        <taxon>Hymenoptera</taxon>
        <taxon>Apocrita</taxon>
        <taxon>Proctotrupomorpha</taxon>
        <taxon>Chalcidoidea</taxon>
        <taxon>Pteromalidae</taxon>
        <taxon>Pteromalinae</taxon>
        <taxon>Trichomalopsis</taxon>
    </lineage>
</organism>
<comment type="caution">
    <text evidence="2">The sequence shown here is derived from an EMBL/GenBank/DDBJ whole genome shotgun (WGS) entry which is preliminary data.</text>
</comment>
<keyword evidence="3" id="KW-1185">Reference proteome</keyword>
<feature type="compositionally biased region" description="Basic residues" evidence="1">
    <location>
        <begin position="1"/>
        <end position="13"/>
    </location>
</feature>
<gene>
    <name evidence="2" type="ORF">TSAR_011768</name>
</gene>
<dbReference type="EMBL" id="NNAY01002273">
    <property type="protein sequence ID" value="OXU21659.1"/>
    <property type="molecule type" value="Genomic_DNA"/>
</dbReference>
<protein>
    <submittedName>
        <fullName evidence="2">Uncharacterized protein</fullName>
    </submittedName>
</protein>
<reference evidence="2 3" key="1">
    <citation type="journal article" date="2017" name="Curr. Biol.">
        <title>The Evolution of Venom by Co-option of Single-Copy Genes.</title>
        <authorList>
            <person name="Martinson E.O."/>
            <person name="Mrinalini"/>
            <person name="Kelkar Y.D."/>
            <person name="Chang C.H."/>
            <person name="Werren J.H."/>
        </authorList>
    </citation>
    <scope>NUCLEOTIDE SEQUENCE [LARGE SCALE GENOMIC DNA]</scope>
    <source>
        <strain evidence="2 3">Alberta</strain>
        <tissue evidence="2">Whole body</tissue>
    </source>
</reference>
<feature type="region of interest" description="Disordered" evidence="1">
    <location>
        <begin position="1"/>
        <end position="28"/>
    </location>
</feature>
<accession>A0A232ETH2</accession>
<evidence type="ECO:0000256" key="1">
    <source>
        <dbReference type="SAM" id="MobiDB-lite"/>
    </source>
</evidence>
<sequence length="93" mass="11023">QRVRRHIRRRNRRLAQVLPPPPSKQSISRILSKPIPYIPQTKRERLEQQVQQDSFNPVAHLYICNVRANIVEGKKSSIYRRHSETRCQKSSPN</sequence>
<dbReference type="AlphaFoldDB" id="A0A232ETH2"/>
<feature type="non-terminal residue" evidence="2">
    <location>
        <position position="93"/>
    </location>
</feature>
<proteinExistence type="predicted"/>